<comment type="caution">
    <text evidence="1">The sequence shown here is derived from an EMBL/GenBank/DDBJ whole genome shotgun (WGS) entry which is preliminary data.</text>
</comment>
<evidence type="ECO:0000313" key="2">
    <source>
        <dbReference type="Proteomes" id="UP001480082"/>
    </source>
</evidence>
<organism evidence="1 2">
    <name type="scientific">Mesorhizobium australicum</name>
    <dbReference type="NCBI Taxonomy" id="536018"/>
    <lineage>
        <taxon>Bacteria</taxon>
        <taxon>Pseudomonadati</taxon>
        <taxon>Pseudomonadota</taxon>
        <taxon>Alphaproteobacteria</taxon>
        <taxon>Hyphomicrobiales</taxon>
        <taxon>Phyllobacteriaceae</taxon>
        <taxon>Mesorhizobium</taxon>
    </lineage>
</organism>
<dbReference type="EMBL" id="JAMYRI010000012">
    <property type="protein sequence ID" value="MER9286219.1"/>
    <property type="molecule type" value="Genomic_DNA"/>
</dbReference>
<reference evidence="1 2" key="1">
    <citation type="journal article" date="2024" name="Proc. Natl. Acad. Sci. U.S.A.">
        <title>The evolutionary genomics of adaptation to stress in wild rhizobium bacteria.</title>
        <authorList>
            <person name="Kehlet-Delgado H."/>
            <person name="Montoya A.P."/>
            <person name="Jensen K.T."/>
            <person name="Wendlandt C.E."/>
            <person name="Dexheimer C."/>
            <person name="Roberts M."/>
            <person name="Torres Martinez L."/>
            <person name="Friesen M.L."/>
            <person name="Griffitts J.S."/>
            <person name="Porter S.S."/>
        </authorList>
    </citation>
    <scope>NUCLEOTIDE SEQUENCE [LARGE SCALE GENOMIC DNA]</scope>
    <source>
        <strain evidence="1 2">M0468</strain>
    </source>
</reference>
<keyword evidence="2" id="KW-1185">Reference proteome</keyword>
<accession>A0ACC6T2R1</accession>
<proteinExistence type="predicted"/>
<name>A0ACC6T2R1_9HYPH</name>
<protein>
    <submittedName>
        <fullName evidence="1">Uncharacterized protein</fullName>
    </submittedName>
</protein>
<sequence length="187" mass="20635">MTVASPSYRLAPKDLPRFKFSGIIQSIKRGLKKAEEATGQTIVAVGRVDFDLGKAPDGAVIVRPHVHLVVTGSDVGTLKTHLRQRYDTAEFPGLKPVKVVPVKDKGALRYTLKCRLGGLPSQCDAPLDFALARQRLTVGYEALFDEFLLKHKVGDLLILFGIRRNGSQLEVLSDKTNDSKNDKRAHF</sequence>
<gene>
    <name evidence="1" type="ORF">NKI81_20015</name>
</gene>
<dbReference type="Proteomes" id="UP001480082">
    <property type="component" value="Unassembled WGS sequence"/>
</dbReference>
<evidence type="ECO:0000313" key="1">
    <source>
        <dbReference type="EMBL" id="MER9286219.1"/>
    </source>
</evidence>